<dbReference type="Pfam" id="PF08323">
    <property type="entry name" value="Glyco_transf_5"/>
    <property type="match status" value="1"/>
</dbReference>
<keyword evidence="5 8" id="KW-0328">Glycosyltransferase</keyword>
<comment type="caution">
    <text evidence="11">The sequence shown here is derived from an EMBL/GenBank/DDBJ whole genome shotgun (WGS) entry which is preliminary data.</text>
</comment>
<dbReference type="NCBIfam" id="TIGR02095">
    <property type="entry name" value="glgA"/>
    <property type="match status" value="1"/>
</dbReference>
<comment type="catalytic activity">
    <reaction evidence="1 8">
        <text>[(1-&gt;4)-alpha-D-glucosyl](n) + ADP-alpha-D-glucose = [(1-&gt;4)-alpha-D-glucosyl](n+1) + ADP + H(+)</text>
        <dbReference type="Rhea" id="RHEA:18189"/>
        <dbReference type="Rhea" id="RHEA-COMP:9584"/>
        <dbReference type="Rhea" id="RHEA-COMP:9587"/>
        <dbReference type="ChEBI" id="CHEBI:15378"/>
        <dbReference type="ChEBI" id="CHEBI:15444"/>
        <dbReference type="ChEBI" id="CHEBI:57498"/>
        <dbReference type="ChEBI" id="CHEBI:456216"/>
        <dbReference type="EC" id="2.4.1.21"/>
    </reaction>
</comment>
<accession>A0ABV8AH53</accession>
<feature type="domain" description="Starch synthase catalytic" evidence="10">
    <location>
        <begin position="2"/>
        <end position="231"/>
    </location>
</feature>
<proteinExistence type="inferred from homology"/>
<evidence type="ECO:0000256" key="3">
    <source>
        <dbReference type="ARBA" id="ARBA00004964"/>
    </source>
</evidence>
<evidence type="ECO:0000256" key="1">
    <source>
        <dbReference type="ARBA" id="ARBA00001478"/>
    </source>
</evidence>
<organism evidence="11 12">
    <name type="scientific">Winogradskyella maritima</name>
    <dbReference type="NCBI Taxonomy" id="1517766"/>
    <lineage>
        <taxon>Bacteria</taxon>
        <taxon>Pseudomonadati</taxon>
        <taxon>Bacteroidota</taxon>
        <taxon>Flavobacteriia</taxon>
        <taxon>Flavobacteriales</taxon>
        <taxon>Flavobacteriaceae</taxon>
        <taxon>Winogradskyella</taxon>
    </lineage>
</organism>
<feature type="domain" description="Glycosyl transferase family 1" evidence="9">
    <location>
        <begin position="279"/>
        <end position="427"/>
    </location>
</feature>
<comment type="function">
    <text evidence="2 8">Synthesizes alpha-1,4-glucan chains using ADP-glucose.</text>
</comment>
<keyword evidence="12" id="KW-1185">Reference proteome</keyword>
<evidence type="ECO:0000256" key="2">
    <source>
        <dbReference type="ARBA" id="ARBA00002764"/>
    </source>
</evidence>
<dbReference type="CDD" id="cd03791">
    <property type="entry name" value="GT5_Glycogen_synthase_DULL1-like"/>
    <property type="match status" value="1"/>
</dbReference>
<dbReference type="InterPro" id="IPR013534">
    <property type="entry name" value="Starch_synth_cat_dom"/>
</dbReference>
<protein>
    <recommendedName>
        <fullName evidence="8">Glycogen synthase</fullName>
        <ecNumber evidence="8">2.4.1.21</ecNumber>
    </recommendedName>
    <alternativeName>
        <fullName evidence="8">Starch [bacterial glycogen] synthase</fullName>
    </alternativeName>
</protein>
<evidence type="ECO:0000256" key="4">
    <source>
        <dbReference type="ARBA" id="ARBA00010281"/>
    </source>
</evidence>
<feature type="binding site" evidence="8">
    <location>
        <position position="15"/>
    </location>
    <ligand>
        <name>ADP-alpha-D-glucose</name>
        <dbReference type="ChEBI" id="CHEBI:57498"/>
    </ligand>
</feature>
<reference evidence="12" key="1">
    <citation type="journal article" date="2019" name="Int. J. Syst. Evol. Microbiol.">
        <title>The Global Catalogue of Microorganisms (GCM) 10K type strain sequencing project: providing services to taxonomists for standard genome sequencing and annotation.</title>
        <authorList>
            <consortium name="The Broad Institute Genomics Platform"/>
            <consortium name="The Broad Institute Genome Sequencing Center for Infectious Disease"/>
            <person name="Wu L."/>
            <person name="Ma J."/>
        </authorList>
    </citation>
    <scope>NUCLEOTIDE SEQUENCE [LARGE SCALE GENOMIC DNA]</scope>
    <source>
        <strain evidence="12">CECT 8979</strain>
    </source>
</reference>
<dbReference type="InterPro" id="IPR011835">
    <property type="entry name" value="GS/SS"/>
</dbReference>
<evidence type="ECO:0000313" key="11">
    <source>
        <dbReference type="EMBL" id="MFC3877069.1"/>
    </source>
</evidence>
<dbReference type="HAMAP" id="MF_00484">
    <property type="entry name" value="Glycogen_synth"/>
    <property type="match status" value="1"/>
</dbReference>
<sequence length="469" mass="53151">MNILHISAECYPLAKVGGLADVVGALPKYQNGLGQEASVIMPFYNLKFFNENTFDVVYKARLKMGESNIDFSILKLTSLNLGFDMYCVDIRPLLYQDNVYSNDDTKRFLAFQIAVLDWIKSLTKKPEVIHCHDHHTGLVPFMVQQCYDYKILRNTPTVLTIHNAQYQGWFGYEHLNLLPEFNHDHIGLLDWDGTINPLAVAIKCAWRVTTVSQSYMEELQNEANGLEALLKHESAKCIGILNGIDTEVWDPMNDEYLEKNYKVTSVLSGKKGNKKYLCQQFNLDPSKPLISFIGRLVGEKGADILPQVFESILKQESCNILLLGSGFDETEKALLALKDEFKGNYNVYVGYNEQLSHIIYAGSDFLIMPSRVEPCGLNQMYALRYGTIPIVRSIGGLIDTVTDIDDNGFGIRHKEVSVKSSSRAIERGIDLHANTTKFNDIRKRIMKIDHSWDVSAKAYVYLYNSIINP</sequence>
<dbReference type="EC" id="2.4.1.21" evidence="8"/>
<evidence type="ECO:0000259" key="9">
    <source>
        <dbReference type="Pfam" id="PF00534"/>
    </source>
</evidence>
<evidence type="ECO:0000256" key="5">
    <source>
        <dbReference type="ARBA" id="ARBA00022676"/>
    </source>
</evidence>
<name>A0ABV8AH53_9FLAO</name>
<dbReference type="PANTHER" id="PTHR45825:SF11">
    <property type="entry name" value="ALPHA AMYLASE DOMAIN-CONTAINING PROTEIN"/>
    <property type="match status" value="1"/>
</dbReference>
<dbReference type="GO" id="GO:0009011">
    <property type="term" value="F:alpha-1,4-glucan glucosyltransferase (ADP-glucose donor) activity"/>
    <property type="evidence" value="ECO:0007669"/>
    <property type="project" value="UniProtKB-EC"/>
</dbReference>
<evidence type="ECO:0000259" key="10">
    <source>
        <dbReference type="Pfam" id="PF08323"/>
    </source>
</evidence>
<dbReference type="PANTHER" id="PTHR45825">
    <property type="entry name" value="GRANULE-BOUND STARCH SYNTHASE 1, CHLOROPLASTIC/AMYLOPLASTIC"/>
    <property type="match status" value="1"/>
</dbReference>
<comment type="similarity">
    <text evidence="4 8">Belongs to the glycosyltransferase 1 family. Bacterial/plant glycogen synthase subfamily.</text>
</comment>
<dbReference type="Pfam" id="PF00534">
    <property type="entry name" value="Glycos_transf_1"/>
    <property type="match status" value="1"/>
</dbReference>
<dbReference type="SUPFAM" id="SSF53756">
    <property type="entry name" value="UDP-Glycosyltransferase/glycogen phosphorylase"/>
    <property type="match status" value="1"/>
</dbReference>
<dbReference type="Gene3D" id="3.40.50.2000">
    <property type="entry name" value="Glycogen Phosphorylase B"/>
    <property type="match status" value="2"/>
</dbReference>
<keyword evidence="6 8" id="KW-0808">Transferase</keyword>
<evidence type="ECO:0000256" key="7">
    <source>
        <dbReference type="ARBA" id="ARBA00023056"/>
    </source>
</evidence>
<dbReference type="RefSeq" id="WP_386098651.1">
    <property type="nucleotide sequence ID" value="NZ_JBHSAT010000004.1"/>
</dbReference>
<dbReference type="Proteomes" id="UP001595812">
    <property type="component" value="Unassembled WGS sequence"/>
</dbReference>
<comment type="pathway">
    <text evidence="3 8">Glycan biosynthesis; glycogen biosynthesis.</text>
</comment>
<keyword evidence="7 8" id="KW-0320">Glycogen biosynthesis</keyword>
<evidence type="ECO:0000256" key="8">
    <source>
        <dbReference type="HAMAP-Rule" id="MF_00484"/>
    </source>
</evidence>
<gene>
    <name evidence="8" type="primary">glgA</name>
    <name evidence="11" type="ORF">ACFOSX_07465</name>
</gene>
<dbReference type="InterPro" id="IPR001296">
    <property type="entry name" value="Glyco_trans_1"/>
</dbReference>
<evidence type="ECO:0000313" key="12">
    <source>
        <dbReference type="Proteomes" id="UP001595812"/>
    </source>
</evidence>
<evidence type="ECO:0000256" key="6">
    <source>
        <dbReference type="ARBA" id="ARBA00022679"/>
    </source>
</evidence>
<dbReference type="EMBL" id="JBHSAT010000004">
    <property type="protein sequence ID" value="MFC3877069.1"/>
    <property type="molecule type" value="Genomic_DNA"/>
</dbReference>